<keyword evidence="2" id="KW-0413">Isomerase</keyword>
<dbReference type="Gene3D" id="2.60.120.10">
    <property type="entry name" value="Jelly Rolls"/>
    <property type="match status" value="1"/>
</dbReference>
<dbReference type="EMBL" id="MAYW01000085">
    <property type="protein sequence ID" value="ODS31944.1"/>
    <property type="molecule type" value="Genomic_DNA"/>
</dbReference>
<reference evidence="2 3" key="1">
    <citation type="submission" date="2016-07" db="EMBL/GenBank/DDBJ databases">
        <title>Draft genome of Scalindua rubra, obtained from a brine-seawater interface in the Red Sea, sheds light on salt adaptation in anammox bacteria.</title>
        <authorList>
            <person name="Speth D.R."/>
            <person name="Lagkouvardos I."/>
            <person name="Wang Y."/>
            <person name="Qian P.-Y."/>
            <person name="Dutilh B.E."/>
            <person name="Jetten M.S."/>
        </authorList>
    </citation>
    <scope>NUCLEOTIDE SEQUENCE [LARGE SCALE GENOMIC DNA]</scope>
    <source>
        <strain evidence="2">BSI-1</strain>
    </source>
</reference>
<proteinExistence type="predicted"/>
<name>A0A1E3XAE3_9BACT</name>
<dbReference type="PANTHER" id="PTHR46390:SF1">
    <property type="entry name" value="MANNOSE-1-PHOSPHATE GUANYLYLTRANSFERASE"/>
    <property type="match status" value="1"/>
</dbReference>
<evidence type="ECO:0000313" key="2">
    <source>
        <dbReference type="EMBL" id="ODS31944.1"/>
    </source>
</evidence>
<feature type="domain" description="Mannose-6-phosphate isomerase type II C-terminal" evidence="1">
    <location>
        <begin position="8"/>
        <end position="115"/>
    </location>
</feature>
<dbReference type="SUPFAM" id="SSF51182">
    <property type="entry name" value="RmlC-like cupins"/>
    <property type="match status" value="1"/>
</dbReference>
<dbReference type="AlphaFoldDB" id="A0A1E3XAE3"/>
<dbReference type="InterPro" id="IPR014710">
    <property type="entry name" value="RmlC-like_jellyroll"/>
</dbReference>
<dbReference type="PANTHER" id="PTHR46390">
    <property type="entry name" value="MANNOSE-1-PHOSPHATE GUANYLYLTRANSFERASE"/>
    <property type="match status" value="1"/>
</dbReference>
<protein>
    <submittedName>
        <fullName evidence="2">Mannose-6-phosphate isomerase</fullName>
    </submittedName>
</protein>
<dbReference type="GO" id="GO:0004475">
    <property type="term" value="F:mannose-1-phosphate guanylyltransferase (GTP) activity"/>
    <property type="evidence" value="ECO:0007669"/>
    <property type="project" value="TreeGrafter"/>
</dbReference>
<dbReference type="InterPro" id="IPR001538">
    <property type="entry name" value="Man6P_isomerase-2_C"/>
</dbReference>
<dbReference type="Pfam" id="PF01050">
    <property type="entry name" value="MannoseP_isomer"/>
    <property type="match status" value="1"/>
</dbReference>
<organism evidence="2 3">
    <name type="scientific">Candidatus Scalindua rubra</name>
    <dbReference type="NCBI Taxonomy" id="1872076"/>
    <lineage>
        <taxon>Bacteria</taxon>
        <taxon>Pseudomonadati</taxon>
        <taxon>Planctomycetota</taxon>
        <taxon>Candidatus Brocadiia</taxon>
        <taxon>Candidatus Brocadiales</taxon>
        <taxon>Candidatus Scalinduaceae</taxon>
        <taxon>Candidatus Scalindua</taxon>
    </lineage>
</organism>
<gene>
    <name evidence="2" type="ORF">SCARUB_02917</name>
</gene>
<dbReference type="InterPro" id="IPR011051">
    <property type="entry name" value="RmlC_Cupin_sf"/>
</dbReference>
<dbReference type="Proteomes" id="UP000094056">
    <property type="component" value="Unassembled WGS sequence"/>
</dbReference>
<sequence length="122" mass="14221">MKKPKSDEKSVNPPWGSWEVLLDEPTYKVKRITVLPGNRLSYQKHFRRREHWMVVEGKGVVTIDDKEIHLKKGETIDIPQEAAHRIANNDDENLTFIEIQQGEYFGEDDIIRLEDDYGRASA</sequence>
<dbReference type="GO" id="GO:0016853">
    <property type="term" value="F:isomerase activity"/>
    <property type="evidence" value="ECO:0007669"/>
    <property type="project" value="UniProtKB-KW"/>
</dbReference>
<dbReference type="GO" id="GO:0009298">
    <property type="term" value="P:GDP-mannose biosynthetic process"/>
    <property type="evidence" value="ECO:0007669"/>
    <property type="project" value="TreeGrafter"/>
</dbReference>
<dbReference type="CDD" id="cd02213">
    <property type="entry name" value="cupin_PMI_typeII_C"/>
    <property type="match status" value="1"/>
</dbReference>
<dbReference type="InterPro" id="IPR051161">
    <property type="entry name" value="Mannose-6P_isomerase_type2"/>
</dbReference>
<dbReference type="GO" id="GO:0005976">
    <property type="term" value="P:polysaccharide metabolic process"/>
    <property type="evidence" value="ECO:0007669"/>
    <property type="project" value="InterPro"/>
</dbReference>
<comment type="caution">
    <text evidence="2">The sequence shown here is derived from an EMBL/GenBank/DDBJ whole genome shotgun (WGS) entry which is preliminary data.</text>
</comment>
<evidence type="ECO:0000313" key="3">
    <source>
        <dbReference type="Proteomes" id="UP000094056"/>
    </source>
</evidence>
<accession>A0A1E3XAE3</accession>
<evidence type="ECO:0000259" key="1">
    <source>
        <dbReference type="Pfam" id="PF01050"/>
    </source>
</evidence>